<gene>
    <name evidence="1" type="ORF">NCTC10723_01456</name>
</gene>
<dbReference type="AlphaFoldDB" id="A0A377GZ07"/>
<dbReference type="Proteomes" id="UP000255328">
    <property type="component" value="Unassembled WGS sequence"/>
</dbReference>
<dbReference type="OrthoDB" id="88150at2"/>
<evidence type="ECO:0000313" key="2">
    <source>
        <dbReference type="Proteomes" id="UP000255328"/>
    </source>
</evidence>
<evidence type="ECO:0000313" key="1">
    <source>
        <dbReference type="EMBL" id="STO31992.1"/>
    </source>
</evidence>
<accession>A0A377GZ07</accession>
<protein>
    <submittedName>
        <fullName evidence="1">Uncharacterized protein</fullName>
    </submittedName>
</protein>
<organism evidence="1 2">
    <name type="scientific">Fusobacterium necrogenes</name>
    <dbReference type="NCBI Taxonomy" id="858"/>
    <lineage>
        <taxon>Bacteria</taxon>
        <taxon>Fusobacteriati</taxon>
        <taxon>Fusobacteriota</taxon>
        <taxon>Fusobacteriia</taxon>
        <taxon>Fusobacteriales</taxon>
        <taxon>Fusobacteriaceae</taxon>
        <taxon>Fusobacterium</taxon>
    </lineage>
</organism>
<name>A0A377GZ07_9FUSO</name>
<dbReference type="EMBL" id="UGGU01000003">
    <property type="protein sequence ID" value="STO31992.1"/>
    <property type="molecule type" value="Genomic_DNA"/>
</dbReference>
<dbReference type="RefSeq" id="WP_115270791.1">
    <property type="nucleotide sequence ID" value="NZ_UGGU01000003.1"/>
</dbReference>
<keyword evidence="2" id="KW-1185">Reference proteome</keyword>
<sequence length="145" mass="16976">MKTQRVNPNGMNPMHMNNMSSMMGTMNIIQRIGKGKRKISVNLDKSNKKFLSKFIDEVKKQLTSSAIGAQTTSLEEFFDYIKSIADAKEQMELKLSFEEYEFLKRMIVDSIKGMEAMSFKWYQFVKKGMLKVMLKQYKELLTKFK</sequence>
<proteinExistence type="predicted"/>
<reference evidence="1 2" key="1">
    <citation type="submission" date="2018-06" db="EMBL/GenBank/DDBJ databases">
        <authorList>
            <consortium name="Pathogen Informatics"/>
            <person name="Doyle S."/>
        </authorList>
    </citation>
    <scope>NUCLEOTIDE SEQUENCE [LARGE SCALE GENOMIC DNA]</scope>
    <source>
        <strain evidence="1 2">NCTC10723</strain>
    </source>
</reference>